<dbReference type="Gene3D" id="3.30.450.20">
    <property type="entry name" value="PAS domain"/>
    <property type="match status" value="1"/>
</dbReference>
<dbReference type="CDD" id="cd00130">
    <property type="entry name" value="PAS"/>
    <property type="match status" value="1"/>
</dbReference>
<feature type="compositionally biased region" description="Polar residues" evidence="2">
    <location>
        <begin position="303"/>
        <end position="312"/>
    </location>
</feature>
<dbReference type="InParanoid" id="A0A6C2YQZ1"/>
<dbReference type="EMBL" id="LR593887">
    <property type="protein sequence ID" value="VTS05507.1"/>
    <property type="molecule type" value="Genomic_DNA"/>
</dbReference>
<keyword evidence="5" id="KW-1185">Reference proteome</keyword>
<dbReference type="RefSeq" id="WP_162659200.1">
    <property type="nucleotide sequence ID" value="NZ_LR593887.1"/>
</dbReference>
<sequence length="321" mass="35791">MNDSEPSTSWVESITRYLGEGICAADAAGIVRLVNPAAEALLDLSNQQLLGKPLVDCFPFQIVDSQSPITLRELVAETLSRQSVRRGSNGFLTPRNGWPIPVGYCCSPLLEQGISAGLVIVVYDLRPIRRAERAEQTARSNELMVQQLRLELDQLTELATAPGRVMASREPVEADRRSESVAELAELRLAYAAMVDRALEQQSFRVSHRVSESLRELAERLGQLHAGPRDVIELHAAVLELKRPILTVVRMKAFVEESRFVLLELMGNMVSYYRRQMQSPRPSTAYSQARDAQAPRDKPLLPSPSQSVGTDWNRTRESADE</sequence>
<dbReference type="KEGG" id="tim:GMBLW1_51230"/>
<dbReference type="Pfam" id="PF00989">
    <property type="entry name" value="PAS"/>
    <property type="match status" value="1"/>
</dbReference>
<dbReference type="PROSITE" id="PS50112">
    <property type="entry name" value="PAS"/>
    <property type="match status" value="1"/>
</dbReference>
<feature type="coiled-coil region" evidence="1">
    <location>
        <begin position="131"/>
        <end position="158"/>
    </location>
</feature>
<dbReference type="SUPFAM" id="SSF55785">
    <property type="entry name" value="PYP-like sensor domain (PAS domain)"/>
    <property type="match status" value="1"/>
</dbReference>
<accession>A0A6C2YQZ1</accession>
<keyword evidence="1" id="KW-0175">Coiled coil</keyword>
<dbReference type="NCBIfam" id="TIGR00229">
    <property type="entry name" value="sensory_box"/>
    <property type="match status" value="1"/>
</dbReference>
<dbReference type="InterPro" id="IPR000014">
    <property type="entry name" value="PAS"/>
</dbReference>
<dbReference type="EMBL" id="LR586016">
    <property type="protein sequence ID" value="VIP04070.1"/>
    <property type="molecule type" value="Genomic_DNA"/>
</dbReference>
<dbReference type="Proteomes" id="UP000464378">
    <property type="component" value="Chromosome"/>
</dbReference>
<feature type="region of interest" description="Disordered" evidence="2">
    <location>
        <begin position="279"/>
        <end position="321"/>
    </location>
</feature>
<dbReference type="AlphaFoldDB" id="A0A6C2YQZ1"/>
<reference evidence="4" key="1">
    <citation type="submission" date="2019-04" db="EMBL/GenBank/DDBJ databases">
        <authorList>
            <consortium name="Science for Life Laboratories"/>
        </authorList>
    </citation>
    <scope>NUCLEOTIDE SEQUENCE</scope>
    <source>
        <strain evidence="4">MBLW1</strain>
    </source>
</reference>
<evidence type="ECO:0000256" key="2">
    <source>
        <dbReference type="SAM" id="MobiDB-lite"/>
    </source>
</evidence>
<dbReference type="InterPro" id="IPR013767">
    <property type="entry name" value="PAS_fold"/>
</dbReference>
<dbReference type="InterPro" id="IPR035965">
    <property type="entry name" value="PAS-like_dom_sf"/>
</dbReference>
<evidence type="ECO:0000313" key="5">
    <source>
        <dbReference type="Proteomes" id="UP000464378"/>
    </source>
</evidence>
<organism evidence="4">
    <name type="scientific">Tuwongella immobilis</name>
    <dbReference type="NCBI Taxonomy" id="692036"/>
    <lineage>
        <taxon>Bacteria</taxon>
        <taxon>Pseudomonadati</taxon>
        <taxon>Planctomycetota</taxon>
        <taxon>Planctomycetia</taxon>
        <taxon>Gemmatales</taxon>
        <taxon>Gemmataceae</taxon>
        <taxon>Tuwongella</taxon>
    </lineage>
</organism>
<proteinExistence type="predicted"/>
<gene>
    <name evidence="4" type="ORF">GMBLW1_51230</name>
</gene>
<name>A0A6C2YQZ1_9BACT</name>
<evidence type="ECO:0000256" key="1">
    <source>
        <dbReference type="SAM" id="Coils"/>
    </source>
</evidence>
<dbReference type="GO" id="GO:0006355">
    <property type="term" value="P:regulation of DNA-templated transcription"/>
    <property type="evidence" value="ECO:0007669"/>
    <property type="project" value="InterPro"/>
</dbReference>
<dbReference type="SMART" id="SM00091">
    <property type="entry name" value="PAS"/>
    <property type="match status" value="1"/>
</dbReference>
<protein>
    <recommendedName>
        <fullName evidence="3">PAS domain-containing protein</fullName>
    </recommendedName>
</protein>
<evidence type="ECO:0000259" key="3">
    <source>
        <dbReference type="PROSITE" id="PS50112"/>
    </source>
</evidence>
<evidence type="ECO:0000313" key="4">
    <source>
        <dbReference type="EMBL" id="VIP04070.1"/>
    </source>
</evidence>
<feature type="domain" description="PAS" evidence="3">
    <location>
        <begin position="7"/>
        <end position="82"/>
    </location>
</feature>